<name>A0A1J4MWE1_9ACTN</name>
<dbReference type="Gene3D" id="1.20.1090.10">
    <property type="entry name" value="Dehydroquinate synthase-like - alpha domain"/>
    <property type="match status" value="1"/>
</dbReference>
<evidence type="ECO:0000259" key="5">
    <source>
        <dbReference type="Pfam" id="PF25137"/>
    </source>
</evidence>
<dbReference type="RefSeq" id="WP_045548132.1">
    <property type="nucleotide sequence ID" value="NZ_JZDQ02000065.1"/>
</dbReference>
<dbReference type="EMBL" id="JZDQ02000065">
    <property type="protein sequence ID" value="OIJ23595.1"/>
    <property type="molecule type" value="Genomic_DNA"/>
</dbReference>
<feature type="domain" description="Fe-containing alcohol dehydrogenase-like C-terminal" evidence="5">
    <location>
        <begin position="220"/>
        <end position="413"/>
    </location>
</feature>
<feature type="domain" description="Alcohol dehydrogenase iron-type/glycerol dehydrogenase GldA" evidence="4">
    <location>
        <begin position="41"/>
        <end position="208"/>
    </location>
</feature>
<dbReference type="OrthoDB" id="323926at2"/>
<evidence type="ECO:0000256" key="2">
    <source>
        <dbReference type="ARBA" id="ARBA00023002"/>
    </source>
</evidence>
<organism evidence="6 7">
    <name type="scientific">Nocardioides luteus</name>
    <dbReference type="NCBI Taxonomy" id="1844"/>
    <lineage>
        <taxon>Bacteria</taxon>
        <taxon>Bacillati</taxon>
        <taxon>Actinomycetota</taxon>
        <taxon>Actinomycetes</taxon>
        <taxon>Propionibacteriales</taxon>
        <taxon>Nocardioidaceae</taxon>
        <taxon>Nocardioides</taxon>
    </lineage>
</organism>
<dbReference type="PROSITE" id="PS00913">
    <property type="entry name" value="ADH_IRON_1"/>
    <property type="match status" value="1"/>
</dbReference>
<reference evidence="6" key="1">
    <citation type="submission" date="2016-10" db="EMBL/GenBank/DDBJ databases">
        <title>Draft Genome Sequence of Nocardioides luteus Strain BAFB, an Alkane-Degrading Bacterium Isolated from JP-7 Polluted Soil.</title>
        <authorList>
            <person name="Brown L."/>
            <person name="Ruiz O.N."/>
            <person name="Gunasekera T."/>
        </authorList>
    </citation>
    <scope>NUCLEOTIDE SEQUENCE [LARGE SCALE GENOMIC DNA]</scope>
    <source>
        <strain evidence="6">BAFB</strain>
    </source>
</reference>
<dbReference type="PANTHER" id="PTHR11496:SF102">
    <property type="entry name" value="ALCOHOL DEHYDROGENASE 4"/>
    <property type="match status" value="1"/>
</dbReference>
<dbReference type="AlphaFoldDB" id="A0A1J4MWE1"/>
<dbReference type="InterPro" id="IPR056798">
    <property type="entry name" value="ADH_Fe_C"/>
</dbReference>
<dbReference type="Pfam" id="PF00465">
    <property type="entry name" value="Fe-ADH"/>
    <property type="match status" value="1"/>
</dbReference>
<comment type="similarity">
    <text evidence="1">Belongs to the iron-containing alcohol dehydrogenase family.</text>
</comment>
<evidence type="ECO:0000313" key="6">
    <source>
        <dbReference type="EMBL" id="OIJ23595.1"/>
    </source>
</evidence>
<gene>
    <name evidence="6" type="ORF">UG56_027145</name>
</gene>
<dbReference type="InterPro" id="IPR001670">
    <property type="entry name" value="ADH_Fe/GldA"/>
</dbReference>
<dbReference type="GO" id="GO:0046872">
    <property type="term" value="F:metal ion binding"/>
    <property type="evidence" value="ECO:0007669"/>
    <property type="project" value="InterPro"/>
</dbReference>
<accession>A0A1J4MWE1</accession>
<protein>
    <submittedName>
        <fullName evidence="6">Alcohol dehydrogenase</fullName>
    </submittedName>
</protein>
<dbReference type="Pfam" id="PF25137">
    <property type="entry name" value="ADH_Fe_C"/>
    <property type="match status" value="1"/>
</dbReference>
<sequence>MTTGTASTTAVMARTWEVSPRPEPVLPTAAPLDQVVKFQAPEVVFGPDSLAEAGYSAARLGARRPFVVTDPGIVEAGWVDELLRLLRAEGLAPVLWTDVTPNPKDHEVRRAYERYVEAEADVIVAIGGGSCMDAAKGVAVLSGNGGDILDYAGIDQIARPIPPMLMIPSTSGTGADVSQFCIVTDTDRRVKLTIMGRALVPDVSITDPRLLTTMPEALNAATGLDALTHGIESYVSLAHNPLADGHAMTSVALVCRHLRSTITEPGAMEHRTMMAQASLQAGLAFTNAILGATHAMSHQVGGLLDAPHGVVNGVLLPHVIRYNARSVPERFVGLARAAGLPVDGVPGDVAAEMLADHVRRLADDVGVPRGLRDLGVTDTDLDTLSVTTLDDACLTTNPRPASRAEIHALFREAL</sequence>
<evidence type="ECO:0000259" key="4">
    <source>
        <dbReference type="Pfam" id="PF00465"/>
    </source>
</evidence>
<dbReference type="FunFam" id="1.20.1090.10:FF:000001">
    <property type="entry name" value="Aldehyde-alcohol dehydrogenase"/>
    <property type="match status" value="1"/>
</dbReference>
<keyword evidence="7" id="KW-1185">Reference proteome</keyword>
<evidence type="ECO:0000256" key="3">
    <source>
        <dbReference type="ARBA" id="ARBA00023027"/>
    </source>
</evidence>
<comment type="caution">
    <text evidence="6">The sequence shown here is derived from an EMBL/GenBank/DDBJ whole genome shotgun (WGS) entry which is preliminary data.</text>
</comment>
<dbReference type="Proteomes" id="UP000033772">
    <property type="component" value="Unassembled WGS sequence"/>
</dbReference>
<evidence type="ECO:0000256" key="1">
    <source>
        <dbReference type="ARBA" id="ARBA00007358"/>
    </source>
</evidence>
<dbReference type="InterPro" id="IPR018211">
    <property type="entry name" value="ADH_Fe_CS"/>
</dbReference>
<dbReference type="GO" id="GO:0004022">
    <property type="term" value="F:alcohol dehydrogenase (NAD+) activity"/>
    <property type="evidence" value="ECO:0007669"/>
    <property type="project" value="UniProtKB-ARBA"/>
</dbReference>
<keyword evidence="3" id="KW-0520">NAD</keyword>
<dbReference type="FunFam" id="3.40.50.1970:FF:000003">
    <property type="entry name" value="Alcohol dehydrogenase, iron-containing"/>
    <property type="match status" value="1"/>
</dbReference>
<dbReference type="Gene3D" id="3.40.50.1970">
    <property type="match status" value="1"/>
</dbReference>
<proteinExistence type="inferred from homology"/>
<dbReference type="CDD" id="cd17814">
    <property type="entry name" value="Fe-ADH-like"/>
    <property type="match status" value="1"/>
</dbReference>
<keyword evidence="2" id="KW-0560">Oxidoreductase</keyword>
<dbReference type="InterPro" id="IPR039697">
    <property type="entry name" value="Alcohol_dehydrogenase_Fe"/>
</dbReference>
<dbReference type="PANTHER" id="PTHR11496">
    <property type="entry name" value="ALCOHOL DEHYDROGENASE"/>
    <property type="match status" value="1"/>
</dbReference>
<dbReference type="STRING" id="1844.UG56_027145"/>
<dbReference type="SUPFAM" id="SSF56796">
    <property type="entry name" value="Dehydroquinate synthase-like"/>
    <property type="match status" value="1"/>
</dbReference>
<evidence type="ECO:0000313" key="7">
    <source>
        <dbReference type="Proteomes" id="UP000033772"/>
    </source>
</evidence>